<evidence type="ECO:0000256" key="1">
    <source>
        <dbReference type="SAM" id="MobiDB-lite"/>
    </source>
</evidence>
<evidence type="ECO:0008006" key="5">
    <source>
        <dbReference type="Google" id="ProtNLM"/>
    </source>
</evidence>
<reference evidence="3 4" key="1">
    <citation type="submission" date="2016-06" db="EMBL/GenBank/DDBJ databases">
        <authorList>
            <person name="Kjaerup R.B."/>
            <person name="Dalgaard T.S."/>
            <person name="Juul-Madsen H.R."/>
        </authorList>
    </citation>
    <scope>NUCLEOTIDE SEQUENCE [LARGE SCALE GENOMIC DNA]</scope>
    <source>
        <strain evidence="3 4">1199456.5</strain>
    </source>
</reference>
<gene>
    <name evidence="3" type="ORF">A5642_28030</name>
</gene>
<accession>A0A1A0M8X8</accession>
<name>A0A1A0M8X8_MYCMU</name>
<evidence type="ECO:0000313" key="3">
    <source>
        <dbReference type="EMBL" id="OBA81939.1"/>
    </source>
</evidence>
<dbReference type="EMBL" id="LZSF01000228">
    <property type="protein sequence ID" value="OBA81939.1"/>
    <property type="molecule type" value="Genomic_DNA"/>
</dbReference>
<feature type="signal peptide" evidence="2">
    <location>
        <begin position="1"/>
        <end position="29"/>
    </location>
</feature>
<feature type="compositionally biased region" description="Pro residues" evidence="1">
    <location>
        <begin position="118"/>
        <end position="128"/>
    </location>
</feature>
<feature type="compositionally biased region" description="Low complexity" evidence="1">
    <location>
        <begin position="101"/>
        <end position="117"/>
    </location>
</feature>
<feature type="region of interest" description="Disordered" evidence="1">
    <location>
        <begin position="54"/>
        <end position="73"/>
    </location>
</feature>
<proteinExistence type="predicted"/>
<evidence type="ECO:0000256" key="2">
    <source>
        <dbReference type="SAM" id="SignalP"/>
    </source>
</evidence>
<organism evidence="3 4">
    <name type="scientific">Mycolicibacterium mucogenicum</name>
    <name type="common">Mycobacterium mucogenicum</name>
    <dbReference type="NCBI Taxonomy" id="56689"/>
    <lineage>
        <taxon>Bacteria</taxon>
        <taxon>Bacillati</taxon>
        <taxon>Actinomycetota</taxon>
        <taxon>Actinomycetes</taxon>
        <taxon>Mycobacteriales</taxon>
        <taxon>Mycobacteriaceae</taxon>
        <taxon>Mycolicibacterium</taxon>
    </lineage>
</organism>
<dbReference type="InterPro" id="IPR006311">
    <property type="entry name" value="TAT_signal"/>
</dbReference>
<dbReference type="OrthoDB" id="4641955at2"/>
<feature type="region of interest" description="Disordered" evidence="1">
    <location>
        <begin position="83"/>
        <end position="148"/>
    </location>
</feature>
<protein>
    <recommendedName>
        <fullName evidence="5">Tat pathway signal protein</fullName>
    </recommendedName>
</protein>
<dbReference type="RefSeq" id="WP_061010305.1">
    <property type="nucleotide sequence ID" value="NZ_LSKL01000331.1"/>
</dbReference>
<feature type="chain" id="PRO_5008294843" description="Tat pathway signal protein" evidence="2">
    <location>
        <begin position="30"/>
        <end position="178"/>
    </location>
</feature>
<comment type="caution">
    <text evidence="3">The sequence shown here is derived from an EMBL/GenBank/DDBJ whole genome shotgun (WGS) entry which is preliminary data.</text>
</comment>
<dbReference type="Proteomes" id="UP000093962">
    <property type="component" value="Unassembled WGS sequence"/>
</dbReference>
<feature type="compositionally biased region" description="Low complexity" evidence="1">
    <location>
        <begin position="137"/>
        <end position="148"/>
    </location>
</feature>
<evidence type="ECO:0000313" key="4">
    <source>
        <dbReference type="Proteomes" id="UP000093962"/>
    </source>
</evidence>
<dbReference type="PROSITE" id="PS51318">
    <property type="entry name" value="TAT"/>
    <property type="match status" value="1"/>
</dbReference>
<sequence>MPHTETTVSRRRVLLGTAALALLGAGASACGSAPQRDPALDILTAELDRARRDSQLATSAATGVPPQSAPALTSVAALREAHARALSDELTRMGSPPPAAPSSSTETSPATSAAPTPGATPAPAPPTPQEVVAALEQAADSAGRAAAGQSGYRAGLLASIAAACTAAHTVTLAGQAAP</sequence>
<dbReference type="AlphaFoldDB" id="A0A1A0M8X8"/>
<keyword evidence="2" id="KW-0732">Signal</keyword>